<comment type="caution">
    <text evidence="5">The sequence shown here is derived from an EMBL/GenBank/DDBJ whole genome shotgun (WGS) entry which is preliminary data.</text>
</comment>
<evidence type="ECO:0008006" key="7">
    <source>
        <dbReference type="Google" id="ProtNLM"/>
    </source>
</evidence>
<feature type="compositionally biased region" description="Low complexity" evidence="2">
    <location>
        <begin position="330"/>
        <end position="342"/>
    </location>
</feature>
<dbReference type="Proteomes" id="UP000266841">
    <property type="component" value="Unassembled WGS sequence"/>
</dbReference>
<dbReference type="InterPro" id="IPR036063">
    <property type="entry name" value="Smr_dom_sf"/>
</dbReference>
<dbReference type="InterPro" id="IPR000571">
    <property type="entry name" value="Znf_CCCH"/>
</dbReference>
<protein>
    <recommendedName>
        <fullName evidence="7">C3H1-type domain-containing protein</fullName>
    </recommendedName>
</protein>
<proteinExistence type="predicted"/>
<dbReference type="EMBL" id="AGNL01044415">
    <property type="protein sequence ID" value="EJK49812.1"/>
    <property type="molecule type" value="Genomic_DNA"/>
</dbReference>
<feature type="domain" description="Smr" evidence="4">
    <location>
        <begin position="418"/>
        <end position="509"/>
    </location>
</feature>
<evidence type="ECO:0000259" key="4">
    <source>
        <dbReference type="PROSITE" id="PS50828"/>
    </source>
</evidence>
<keyword evidence="1" id="KW-0862">Zinc</keyword>
<dbReference type="OrthoDB" id="3247158at2759"/>
<dbReference type="InterPro" id="IPR002625">
    <property type="entry name" value="Smr_dom"/>
</dbReference>
<dbReference type="PROSITE" id="PS50828">
    <property type="entry name" value="SMR"/>
    <property type="match status" value="1"/>
</dbReference>
<evidence type="ECO:0000259" key="3">
    <source>
        <dbReference type="PROSITE" id="PS50103"/>
    </source>
</evidence>
<keyword evidence="6" id="KW-1185">Reference proteome</keyword>
<name>K0RT29_THAOC</name>
<feature type="zinc finger region" description="C3H1-type" evidence="1">
    <location>
        <begin position="55"/>
        <end position="82"/>
    </location>
</feature>
<feature type="domain" description="C3H1-type" evidence="3">
    <location>
        <begin position="55"/>
        <end position="82"/>
    </location>
</feature>
<sequence length="510" mass="57115">MKKAYTNTIRGGGRNPLTIATKTKRNQYVPLCAYGRACNRPNCAYRHDESAGAASSSYKICKPFLAGLCSYGNKCMNRHPGKEEADSIRASYKKKTCSHGDACETEGCLFWHPYEAEETMLGDDYGNTCTIIGNREVETPTFDEWLSMNCPHPPTMDDYELYNVWHYAASGLQRDPWEVYCLMYPNNAQQEASGLNANSQMWQPSLLSAPQSSEPPSQEPQSFQEWKNHGQPNPIWYNELYLHIDPWYTDDGRRRGLEEVYELLYGPDAQTKFSMLHQAHLEANDPTPAELLASENHTTAKDQPAVPHSQAASSTGWASIAAKPGKVRSDSFSSTGSMKMSSCGKEKRKKAVVIPKECWLPSTANSDFFHSYPDPTERFVAVNAHHKTYLEGVTIPLSFNNHTDASTRRRKGGRVTLLDVHFQSANAINFVLDKFLHPALHKFDEVWIITGSGSHVGVGHQKRESGGVLYNAVQRYLAQQERDDSIEFRVGRYPAGGARSGGAFLVRRLL</sequence>
<dbReference type="Gene3D" id="4.10.1000.10">
    <property type="entry name" value="Zinc finger, CCCH-type"/>
    <property type="match status" value="1"/>
</dbReference>
<feature type="region of interest" description="Disordered" evidence="2">
    <location>
        <begin position="299"/>
        <end position="343"/>
    </location>
</feature>
<reference evidence="5 6" key="1">
    <citation type="journal article" date="2012" name="Genome Biol.">
        <title>Genome and low-iron response of an oceanic diatom adapted to chronic iron limitation.</title>
        <authorList>
            <person name="Lommer M."/>
            <person name="Specht M."/>
            <person name="Roy A.S."/>
            <person name="Kraemer L."/>
            <person name="Andreson R."/>
            <person name="Gutowska M.A."/>
            <person name="Wolf J."/>
            <person name="Bergner S.V."/>
            <person name="Schilhabel M.B."/>
            <person name="Klostermeier U.C."/>
            <person name="Beiko R.G."/>
            <person name="Rosenstiel P."/>
            <person name="Hippler M."/>
            <person name="Laroche J."/>
        </authorList>
    </citation>
    <scope>NUCLEOTIDE SEQUENCE [LARGE SCALE GENOMIC DNA]</scope>
    <source>
        <strain evidence="5 6">CCMP1005</strain>
    </source>
</reference>
<evidence type="ECO:0000256" key="2">
    <source>
        <dbReference type="SAM" id="MobiDB-lite"/>
    </source>
</evidence>
<dbReference type="Pfam" id="PF01713">
    <property type="entry name" value="Smr"/>
    <property type="match status" value="1"/>
</dbReference>
<dbReference type="Gene3D" id="3.30.1370.110">
    <property type="match status" value="1"/>
</dbReference>
<gene>
    <name evidence="5" type="ORF">THAOC_31280</name>
</gene>
<organism evidence="5 6">
    <name type="scientific">Thalassiosira oceanica</name>
    <name type="common">Marine diatom</name>
    <dbReference type="NCBI Taxonomy" id="159749"/>
    <lineage>
        <taxon>Eukaryota</taxon>
        <taxon>Sar</taxon>
        <taxon>Stramenopiles</taxon>
        <taxon>Ochrophyta</taxon>
        <taxon>Bacillariophyta</taxon>
        <taxon>Coscinodiscophyceae</taxon>
        <taxon>Thalassiosirophycidae</taxon>
        <taxon>Thalassiosirales</taxon>
        <taxon>Thalassiosiraceae</taxon>
        <taxon>Thalassiosira</taxon>
    </lineage>
</organism>
<dbReference type="AlphaFoldDB" id="K0RT29"/>
<dbReference type="GO" id="GO:0008270">
    <property type="term" value="F:zinc ion binding"/>
    <property type="evidence" value="ECO:0007669"/>
    <property type="project" value="UniProtKB-KW"/>
</dbReference>
<feature type="compositionally biased region" description="Low complexity" evidence="2">
    <location>
        <begin position="206"/>
        <end position="225"/>
    </location>
</feature>
<dbReference type="eggNOG" id="ENOG502SE9S">
    <property type="taxonomic scope" value="Eukaryota"/>
</dbReference>
<evidence type="ECO:0000313" key="5">
    <source>
        <dbReference type="EMBL" id="EJK49812.1"/>
    </source>
</evidence>
<evidence type="ECO:0000313" key="6">
    <source>
        <dbReference type="Proteomes" id="UP000266841"/>
    </source>
</evidence>
<accession>K0RT29</accession>
<feature type="region of interest" description="Disordered" evidence="2">
    <location>
        <begin position="206"/>
        <end position="229"/>
    </location>
</feature>
<dbReference type="OMA" id="YTNTIRG"/>
<evidence type="ECO:0000256" key="1">
    <source>
        <dbReference type="PROSITE-ProRule" id="PRU00723"/>
    </source>
</evidence>
<dbReference type="PROSITE" id="PS50103">
    <property type="entry name" value="ZF_C3H1"/>
    <property type="match status" value="1"/>
</dbReference>
<dbReference type="SMART" id="SM00356">
    <property type="entry name" value="ZnF_C3H1"/>
    <property type="match status" value="2"/>
</dbReference>
<keyword evidence="1" id="KW-0863">Zinc-finger</keyword>
<keyword evidence="1" id="KW-0479">Metal-binding</keyword>